<dbReference type="Proteomes" id="UP001153365">
    <property type="component" value="Unassembled WGS sequence"/>
</dbReference>
<dbReference type="EMBL" id="CALTRL010003758">
    <property type="protein sequence ID" value="CAH7681917.1"/>
    <property type="molecule type" value="Genomic_DNA"/>
</dbReference>
<reference evidence="2" key="1">
    <citation type="submission" date="2022-06" db="EMBL/GenBank/DDBJ databases">
        <authorList>
            <consortium name="SYNGENTA / RWTH Aachen University"/>
        </authorList>
    </citation>
    <scope>NUCLEOTIDE SEQUENCE</scope>
</reference>
<evidence type="ECO:0000313" key="2">
    <source>
        <dbReference type="EMBL" id="CAH7681917.1"/>
    </source>
</evidence>
<name>A0AAV0B4S3_PHAPC</name>
<evidence type="ECO:0000313" key="3">
    <source>
        <dbReference type="Proteomes" id="UP001153365"/>
    </source>
</evidence>
<protein>
    <submittedName>
        <fullName evidence="2">Expressed protein</fullName>
    </submittedName>
</protein>
<feature type="region of interest" description="Disordered" evidence="1">
    <location>
        <begin position="125"/>
        <end position="174"/>
    </location>
</feature>
<accession>A0AAV0B4S3</accession>
<sequence>MFLIFSSSSHILKWLPIFIIFLNILLFQIKCMHSPTDVELILESKKNLHAPDYHSNGLMNSGLRKFYGKSTKTHANSQHLEIGPSRVPKFDLNELPEESGSEMSNSEGKNVLKLGSERESIQASNKRLLDPLEDSVVSGDDQSSSKRLRAESSSTPETAPMQTRLVTEPEAERETPLVLERSHLKIVESNKNLQLSKPLLNDPGVWWSNNGFSDNLGSQRKKLTPRRKVSMIKSGVKQDNQLLTLGTGIEKAISIEEGNSIRTIETNFDDQSALMKSQKSSKTVLKRKSNFRIRFKSKKLSTDCIKNLLSVQIKKSGPFDLEGKRKNSSPYNRDLHDLLEKNLETVIPKELDDFEFTHEFLNIIKKSFWKEDQGIFLITEESVKRIVSLEVSDSHRLIRYSGWLKFSAKGSKTYKKRPAHKQFSFNDVFTRFINFENLSRFFFTDNIRRKSITFFEELDSSLLKVLNKHGLSRKRFTDAIRIQIWHGMTAFLAYVHAINAIIVPSGSLKPLSHEQLIAKQEEAFEFFCNLHKDIEEFCLDKRTRKSPRAFSTLNMENMDFKQIRTHSMNQLFNSRLSRNHVAWIYIELWMCGHRTKLQEINYLSSNKQHLVKNSNLKNFFNRVCFILFSGMVKNEILEQEKLRTKEVQI</sequence>
<keyword evidence="3" id="KW-1185">Reference proteome</keyword>
<proteinExistence type="predicted"/>
<comment type="caution">
    <text evidence="2">The sequence shown here is derived from an EMBL/GenBank/DDBJ whole genome shotgun (WGS) entry which is preliminary data.</text>
</comment>
<organism evidence="2 3">
    <name type="scientific">Phakopsora pachyrhizi</name>
    <name type="common">Asian soybean rust disease fungus</name>
    <dbReference type="NCBI Taxonomy" id="170000"/>
    <lineage>
        <taxon>Eukaryota</taxon>
        <taxon>Fungi</taxon>
        <taxon>Dikarya</taxon>
        <taxon>Basidiomycota</taxon>
        <taxon>Pucciniomycotina</taxon>
        <taxon>Pucciniomycetes</taxon>
        <taxon>Pucciniales</taxon>
        <taxon>Phakopsoraceae</taxon>
        <taxon>Phakopsora</taxon>
    </lineage>
</organism>
<dbReference type="AlphaFoldDB" id="A0AAV0B4S3"/>
<gene>
    <name evidence="2" type="ORF">PPACK8108_LOCUS14591</name>
</gene>
<feature type="region of interest" description="Disordered" evidence="1">
    <location>
        <begin position="74"/>
        <end position="108"/>
    </location>
</feature>
<evidence type="ECO:0000256" key="1">
    <source>
        <dbReference type="SAM" id="MobiDB-lite"/>
    </source>
</evidence>
<feature type="compositionally biased region" description="Polar residues" evidence="1">
    <location>
        <begin position="155"/>
        <end position="165"/>
    </location>
</feature>